<gene>
    <name evidence="1" type="ORF">HUG12_20310</name>
</gene>
<protein>
    <submittedName>
        <fullName evidence="1">Uncharacterized protein</fullName>
    </submittedName>
</protein>
<accession>A0A7D5QD14</accession>
<sequence length="71" mass="8349">MTCPYLEYRDDDGELEFDHERPFCRAQESFVSPMRADICNDRYDFDHRDHCEVFRNAEDGEAATPLAEGQD</sequence>
<proteinExistence type="predicted"/>
<dbReference type="RefSeq" id="WP_179270720.1">
    <property type="nucleotide sequence ID" value="NZ_CP058580.1"/>
</dbReference>
<dbReference type="Proteomes" id="UP000509626">
    <property type="component" value="Plasmid unnamed1"/>
</dbReference>
<evidence type="ECO:0000313" key="1">
    <source>
        <dbReference type="EMBL" id="QLG64137.1"/>
    </source>
</evidence>
<dbReference type="OrthoDB" id="173032at2157"/>
<evidence type="ECO:0000313" key="2">
    <source>
        <dbReference type="Proteomes" id="UP000509626"/>
    </source>
</evidence>
<keyword evidence="1" id="KW-0614">Plasmid</keyword>
<reference evidence="1 2" key="1">
    <citation type="submission" date="2020-06" db="EMBL/GenBank/DDBJ databases">
        <title>NJ-3-1, isolated from saline soil.</title>
        <authorList>
            <person name="Cui H.L."/>
            <person name="Shi X."/>
        </authorList>
    </citation>
    <scope>NUCLEOTIDE SEQUENCE [LARGE SCALE GENOMIC DNA]</scope>
    <source>
        <strain evidence="1 2">NJ-3-1</strain>
        <plasmid evidence="1 2">unnamed1</plasmid>
    </source>
</reference>
<dbReference type="EMBL" id="CP058580">
    <property type="protein sequence ID" value="QLG64137.1"/>
    <property type="molecule type" value="Genomic_DNA"/>
</dbReference>
<organism evidence="1 2">
    <name type="scientific">Halorarum salinum</name>
    <dbReference type="NCBI Taxonomy" id="2743089"/>
    <lineage>
        <taxon>Archaea</taxon>
        <taxon>Methanobacteriati</taxon>
        <taxon>Methanobacteriota</taxon>
        <taxon>Stenosarchaea group</taxon>
        <taxon>Halobacteria</taxon>
        <taxon>Halobacteriales</taxon>
        <taxon>Haloferacaceae</taxon>
        <taxon>Halorarum</taxon>
    </lineage>
</organism>
<dbReference type="KEGG" id="halu:HUG12_20310"/>
<name>A0A7D5QD14_9EURY</name>
<keyword evidence="2" id="KW-1185">Reference proteome</keyword>
<dbReference type="GeneID" id="56039855"/>
<dbReference type="AlphaFoldDB" id="A0A7D5QD14"/>
<geneLocation type="plasmid" evidence="1 2">
    <name>unnamed1</name>
</geneLocation>